<evidence type="ECO:0000313" key="8">
    <source>
        <dbReference type="Proteomes" id="UP000287701"/>
    </source>
</evidence>
<dbReference type="PANTHER" id="PTHR30213:SF1">
    <property type="entry name" value="INNER MEMBRANE PROTEIN YHJD"/>
    <property type="match status" value="1"/>
</dbReference>
<sequence>MRKHLFNFWKILKKTTIMWLDADPFRQSAIISYYAILSLPGLLIIIIWSLGQIWGESAIKGEIVEHVQDMMGLKSAEFIENIIQNAYLDAGAQWYMQVIGIGTLVFAATTLFFQFQKSLNHIWSVQVNEDNAMWRVVVDRIKSMLLIIVLALLILLSLLSSSVLASFKETLEFYVGGEWTYFFKISNYILSFGVLAVLFSIMYKTLPDVKIPWRMVWIGGFVTAILFNIGKWALSYYFSIANPSSGFGAASTIIFIMIWINYTTLILLFGAQFTQIYGVVNNYKIKPNDYARWNDQYILKHKNRVMKKLFQNKVKELEELDHNIKTGYYRDTNEDSKSMEFVEELNSNNENLINKIIEGFYKLKQSLNKKTNE</sequence>
<feature type="transmembrane region" description="Helical" evidence="6">
    <location>
        <begin position="246"/>
        <end position="269"/>
    </location>
</feature>
<reference evidence="7 8" key="1">
    <citation type="submission" date="2019-01" db="EMBL/GenBank/DDBJ databases">
        <title>Whole Genome of Ornithobacterium rhinotracheale FARPER-174b.</title>
        <authorList>
            <person name="Tataje-Lavanda L.A."/>
            <person name="Montalvan A."/>
            <person name="Montesinos R."/>
            <person name="Zimic M."/>
            <person name="Fernandez-Sanchez M."/>
            <person name="Fernandez-Diaz M."/>
        </authorList>
    </citation>
    <scope>NUCLEOTIDE SEQUENCE [LARGE SCALE GENOMIC DNA]</scope>
    <source>
        <strain evidence="7 8">FARPER-174b</strain>
    </source>
</reference>
<feature type="transmembrane region" description="Helical" evidence="6">
    <location>
        <begin position="94"/>
        <end position="113"/>
    </location>
</feature>
<keyword evidence="3 6" id="KW-0812">Transmembrane</keyword>
<evidence type="ECO:0000313" key="7">
    <source>
        <dbReference type="EMBL" id="QAR30681.1"/>
    </source>
</evidence>
<dbReference type="AlphaFoldDB" id="A0A3R5UUC5"/>
<dbReference type="EMBL" id="CP035107">
    <property type="protein sequence ID" value="QAR30681.1"/>
    <property type="molecule type" value="Genomic_DNA"/>
</dbReference>
<dbReference type="Proteomes" id="UP000287701">
    <property type="component" value="Chromosome"/>
</dbReference>
<feature type="transmembrane region" description="Helical" evidence="6">
    <location>
        <begin position="31"/>
        <end position="51"/>
    </location>
</feature>
<evidence type="ECO:0000256" key="1">
    <source>
        <dbReference type="ARBA" id="ARBA00004651"/>
    </source>
</evidence>
<evidence type="ECO:0000256" key="3">
    <source>
        <dbReference type="ARBA" id="ARBA00022692"/>
    </source>
</evidence>
<evidence type="ECO:0000256" key="5">
    <source>
        <dbReference type="ARBA" id="ARBA00023136"/>
    </source>
</evidence>
<comment type="subcellular location">
    <subcellularLocation>
        <location evidence="1">Cell membrane</location>
        <topology evidence="1">Multi-pass membrane protein</topology>
    </subcellularLocation>
</comment>
<accession>A0A3R5UUC5</accession>
<gene>
    <name evidence="7" type="ORF">EQP59_04665</name>
</gene>
<keyword evidence="5 6" id="KW-0472">Membrane</keyword>
<dbReference type="Pfam" id="PF03631">
    <property type="entry name" value="Virul_fac_BrkB"/>
    <property type="match status" value="1"/>
</dbReference>
<evidence type="ECO:0000256" key="6">
    <source>
        <dbReference type="SAM" id="Phobius"/>
    </source>
</evidence>
<protein>
    <submittedName>
        <fullName evidence="7">YihY/virulence factor BrkB family protein</fullName>
    </submittedName>
</protein>
<dbReference type="RefSeq" id="WP_128501160.1">
    <property type="nucleotide sequence ID" value="NZ_CP035107.1"/>
</dbReference>
<dbReference type="PANTHER" id="PTHR30213">
    <property type="entry name" value="INNER MEMBRANE PROTEIN YHJD"/>
    <property type="match status" value="1"/>
</dbReference>
<keyword evidence="4 6" id="KW-1133">Transmembrane helix</keyword>
<dbReference type="GO" id="GO:0005886">
    <property type="term" value="C:plasma membrane"/>
    <property type="evidence" value="ECO:0007669"/>
    <property type="project" value="UniProtKB-SubCell"/>
</dbReference>
<feature type="transmembrane region" description="Helical" evidence="6">
    <location>
        <begin position="143"/>
        <end position="165"/>
    </location>
</feature>
<dbReference type="OrthoDB" id="9797028at2"/>
<dbReference type="InterPro" id="IPR017039">
    <property type="entry name" value="Virul_fac_BrkB"/>
</dbReference>
<evidence type="ECO:0000256" key="4">
    <source>
        <dbReference type="ARBA" id="ARBA00022989"/>
    </source>
</evidence>
<feature type="transmembrane region" description="Helical" evidence="6">
    <location>
        <begin position="215"/>
        <end position="234"/>
    </location>
</feature>
<proteinExistence type="predicted"/>
<organism evidence="7 8">
    <name type="scientific">Ornithobacterium rhinotracheale</name>
    <dbReference type="NCBI Taxonomy" id="28251"/>
    <lineage>
        <taxon>Bacteria</taxon>
        <taxon>Pseudomonadati</taxon>
        <taxon>Bacteroidota</taxon>
        <taxon>Flavobacteriia</taxon>
        <taxon>Flavobacteriales</taxon>
        <taxon>Weeksellaceae</taxon>
        <taxon>Ornithobacterium</taxon>
    </lineage>
</organism>
<keyword evidence="2" id="KW-1003">Cell membrane</keyword>
<evidence type="ECO:0000256" key="2">
    <source>
        <dbReference type="ARBA" id="ARBA00022475"/>
    </source>
</evidence>
<name>A0A3R5UUC5_ORNRH</name>
<feature type="transmembrane region" description="Helical" evidence="6">
    <location>
        <begin position="185"/>
        <end position="203"/>
    </location>
</feature>